<feature type="transmembrane region" description="Helical" evidence="7">
    <location>
        <begin position="230"/>
        <end position="248"/>
    </location>
</feature>
<comment type="subcellular location">
    <subcellularLocation>
        <location evidence="1">Cell membrane</location>
        <topology evidence="1">Multi-pass membrane protein</topology>
    </subcellularLocation>
</comment>
<protein>
    <submittedName>
        <fullName evidence="8">Cytochrome d ubiquinol oxidase subunit II</fullName>
    </submittedName>
</protein>
<evidence type="ECO:0000256" key="3">
    <source>
        <dbReference type="ARBA" id="ARBA00022475"/>
    </source>
</evidence>
<name>A0ABY4E6I8_VITST</name>
<evidence type="ECO:0000256" key="5">
    <source>
        <dbReference type="ARBA" id="ARBA00022989"/>
    </source>
</evidence>
<keyword evidence="4 7" id="KW-0812">Transmembrane</keyword>
<keyword evidence="6 7" id="KW-0472">Membrane</keyword>
<keyword evidence="3" id="KW-1003">Cell membrane</keyword>
<dbReference type="Proteomes" id="UP000832034">
    <property type="component" value="Chromosome"/>
</dbReference>
<dbReference type="RefSeq" id="WP_019959383.1">
    <property type="nucleotide sequence ID" value="NZ_CP091512.1"/>
</dbReference>
<dbReference type="EMBL" id="CP091512">
    <property type="protein sequence ID" value="UOO91375.1"/>
    <property type="molecule type" value="Genomic_DNA"/>
</dbReference>
<feature type="transmembrane region" description="Helical" evidence="7">
    <location>
        <begin position="158"/>
        <end position="181"/>
    </location>
</feature>
<gene>
    <name evidence="8" type="primary">cydB</name>
    <name evidence="8" type="ORF">LVJ81_06760</name>
</gene>
<evidence type="ECO:0000256" key="4">
    <source>
        <dbReference type="ARBA" id="ARBA00022692"/>
    </source>
</evidence>
<comment type="similarity">
    <text evidence="2">Belongs to the cytochrome ubiquinol oxidase subunit 2 family.</text>
</comment>
<dbReference type="Pfam" id="PF02322">
    <property type="entry name" value="Cyt_bd_oxida_II"/>
    <property type="match status" value="1"/>
</dbReference>
<keyword evidence="9" id="KW-1185">Reference proteome</keyword>
<feature type="transmembrane region" description="Helical" evidence="7">
    <location>
        <begin position="6"/>
        <end position="38"/>
    </location>
</feature>
<proteinExistence type="inferred from homology"/>
<keyword evidence="5 7" id="KW-1133">Transmembrane helix</keyword>
<evidence type="ECO:0000256" key="6">
    <source>
        <dbReference type="ARBA" id="ARBA00023136"/>
    </source>
</evidence>
<accession>A0ABY4E6I8</accession>
<reference evidence="8" key="2">
    <citation type="journal article" date="2022" name="Res Sq">
        <title>Evolution of multicellular longitudinally dividing oral cavity symbionts (Neisseriaceae).</title>
        <authorList>
            <person name="Nyongesa S."/>
            <person name="Weber P."/>
            <person name="Bernet E."/>
            <person name="Pullido F."/>
            <person name="Nieckarz M."/>
            <person name="Delaby M."/>
            <person name="Nieves C."/>
            <person name="Viehboeck T."/>
            <person name="Krause N."/>
            <person name="Rivera-Millot A."/>
            <person name="Nakamura A."/>
            <person name="Vischer N."/>
            <person name="VanNieuwenhze M."/>
            <person name="Brun Y."/>
            <person name="Cava F."/>
            <person name="Bulgheresi S."/>
            <person name="Veyrier F."/>
        </authorList>
    </citation>
    <scope>NUCLEOTIDE SEQUENCE</scope>
    <source>
        <strain evidence="8">SAG 1488-6</strain>
    </source>
</reference>
<dbReference type="PANTHER" id="PTHR43141:SF4">
    <property type="entry name" value="CYTOCHROME BD2 SUBUNIT II"/>
    <property type="match status" value="1"/>
</dbReference>
<evidence type="ECO:0000256" key="2">
    <source>
        <dbReference type="ARBA" id="ARBA00007543"/>
    </source>
</evidence>
<sequence>MGLDLTFIWFLIIIFGTGMYIIMDGFDLGIGILLPFAHNRQQKDMMVNTVAPVWDGNETWLVLGGAALFGAFPLAYAVILEALMMPLSLMLIALIFRGVAFEFRFKANPNHQALWDKAFVTGSMMATFCQGMVVGALVQGISVTNRQYTGGMFDWFSIFTLLCGMGLLAAYALLGATWLLLKTDGVLRQLAQKWSRYLVMVLLIMMLCISIYTPLLNDTIAQRWFGQPQFWMFMPVPILCVLTAVVLIQSIKKQRDVLPFLCTLGLIFLGYSGLGISVWPHIIPPSIDIWQASSGLASQGFMALGTLLILPIVLAYTAWSYYVFRGKVKESGYEH</sequence>
<dbReference type="PANTHER" id="PTHR43141">
    <property type="entry name" value="CYTOCHROME BD2 SUBUNIT II"/>
    <property type="match status" value="1"/>
</dbReference>
<dbReference type="InterPro" id="IPR003317">
    <property type="entry name" value="Cyt-d_oxidase_su2"/>
</dbReference>
<feature type="transmembrane region" description="Helical" evidence="7">
    <location>
        <begin position="260"/>
        <end position="282"/>
    </location>
</feature>
<feature type="transmembrane region" description="Helical" evidence="7">
    <location>
        <begin position="197"/>
        <end position="215"/>
    </location>
</feature>
<evidence type="ECO:0000313" key="9">
    <source>
        <dbReference type="Proteomes" id="UP000832034"/>
    </source>
</evidence>
<feature type="transmembrane region" description="Helical" evidence="7">
    <location>
        <begin position="117"/>
        <end position="138"/>
    </location>
</feature>
<feature type="transmembrane region" description="Helical" evidence="7">
    <location>
        <begin position="85"/>
        <end position="105"/>
    </location>
</feature>
<dbReference type="PIRSF" id="PIRSF000267">
    <property type="entry name" value="Cyt_oxidse_sub2"/>
    <property type="match status" value="1"/>
</dbReference>
<reference evidence="8" key="1">
    <citation type="submission" date="2021-12" db="EMBL/GenBank/DDBJ databases">
        <authorList>
            <person name="Veyrier F.J."/>
        </authorList>
    </citation>
    <scope>NUCLEOTIDE SEQUENCE</scope>
    <source>
        <strain evidence="8">SAG 1488-6</strain>
    </source>
</reference>
<feature type="transmembrane region" description="Helical" evidence="7">
    <location>
        <begin position="302"/>
        <end position="324"/>
    </location>
</feature>
<dbReference type="NCBIfam" id="TIGR00203">
    <property type="entry name" value="cydB"/>
    <property type="match status" value="1"/>
</dbReference>
<evidence type="ECO:0000256" key="1">
    <source>
        <dbReference type="ARBA" id="ARBA00004651"/>
    </source>
</evidence>
<evidence type="ECO:0000313" key="8">
    <source>
        <dbReference type="EMBL" id="UOO91375.1"/>
    </source>
</evidence>
<evidence type="ECO:0000256" key="7">
    <source>
        <dbReference type="SAM" id="Phobius"/>
    </source>
</evidence>
<organism evidence="8 9">
    <name type="scientific">Vitreoscilla stercoraria</name>
    <dbReference type="NCBI Taxonomy" id="61"/>
    <lineage>
        <taxon>Bacteria</taxon>
        <taxon>Pseudomonadati</taxon>
        <taxon>Pseudomonadota</taxon>
        <taxon>Betaproteobacteria</taxon>
        <taxon>Neisseriales</taxon>
        <taxon>Neisseriaceae</taxon>
        <taxon>Vitreoscilla</taxon>
    </lineage>
</organism>